<accession>A0A1I9G6J1</accession>
<organism evidence="2">
    <name type="scientific">Brugia malayi</name>
    <name type="common">Filarial nematode worm</name>
    <dbReference type="NCBI Taxonomy" id="6279"/>
    <lineage>
        <taxon>Eukaryota</taxon>
        <taxon>Metazoa</taxon>
        <taxon>Ecdysozoa</taxon>
        <taxon>Nematoda</taxon>
        <taxon>Chromadorea</taxon>
        <taxon>Rhabditida</taxon>
        <taxon>Spirurina</taxon>
        <taxon>Spiruromorpha</taxon>
        <taxon>Filarioidea</taxon>
        <taxon>Onchocercidae</taxon>
        <taxon>Brugia</taxon>
    </lineage>
</organism>
<gene>
    <name evidence="2" type="primary">Bm1126</name>
    <name evidence="2" type="ORF">BM_Bm1126</name>
</gene>
<reference evidence="2" key="1">
    <citation type="journal article" date="2007" name="Science">
        <title>Draft genome of the filarial nematode parasite Brugia malayi.</title>
        <authorList>
            <person name="Ghedin E."/>
            <person name="Wang S."/>
            <person name="Spiro D."/>
            <person name="Caler E."/>
            <person name="Zhao Q."/>
            <person name="Crabtree J."/>
            <person name="Allen J.E."/>
            <person name="Delcher A.L."/>
            <person name="Guiliano D.B."/>
            <person name="Miranda-Saavedra D."/>
            <person name="Angiuoli S.V."/>
            <person name="Creasy T."/>
            <person name="Amedeo P."/>
            <person name="Haas B."/>
            <person name="El-Sayed N.M."/>
            <person name="Wortman J.R."/>
            <person name="Feldblyum T."/>
            <person name="Tallon L."/>
            <person name="Schatz M."/>
            <person name="Shumway M."/>
            <person name="Koo H."/>
            <person name="Salzberg S.L."/>
            <person name="Schobel S."/>
            <person name="Pertea M."/>
            <person name="Pop M."/>
            <person name="White O."/>
            <person name="Barton G.J."/>
            <person name="Carlow C.K."/>
            <person name="Crawford M.J."/>
            <person name="Daub J."/>
            <person name="Dimmic M.W."/>
            <person name="Estes C.F."/>
            <person name="Foster J.M."/>
            <person name="Ganatra M."/>
            <person name="Gregory W.F."/>
            <person name="Johnson N.M."/>
            <person name="Jin J."/>
            <person name="Komuniecki R."/>
            <person name="Korf I."/>
            <person name="Kumar S."/>
            <person name="Laney S."/>
            <person name="Li B.W."/>
            <person name="Li W."/>
            <person name="Lindblom T.H."/>
            <person name="Lustigman S."/>
            <person name="Ma D."/>
            <person name="Maina C.V."/>
            <person name="Martin D.M."/>
            <person name="McCarter J.P."/>
            <person name="McReynolds L."/>
            <person name="Mitreva M."/>
            <person name="Nutman T.B."/>
            <person name="Parkinson J."/>
            <person name="Peregrin-Alvarez J.M."/>
            <person name="Poole C."/>
            <person name="Ren Q."/>
            <person name="Saunders L."/>
            <person name="Sluder A.E."/>
            <person name="Smith K."/>
            <person name="Stanke M."/>
            <person name="Unnasch T.R."/>
            <person name="Ware J."/>
            <person name="Wei A.D."/>
            <person name="Weil G."/>
            <person name="Williams D.J."/>
            <person name="Zhang Y."/>
            <person name="Williams S.A."/>
            <person name="Fraser-Liggett C."/>
            <person name="Slatko B."/>
            <person name="Blaxter M.L."/>
            <person name="Scott A.L."/>
        </authorList>
    </citation>
    <scope>NUCLEOTIDE SEQUENCE</scope>
    <source>
        <strain evidence="2">FR3</strain>
    </source>
</reference>
<evidence type="ECO:0000256" key="1">
    <source>
        <dbReference type="SAM" id="MobiDB-lite"/>
    </source>
</evidence>
<feature type="compositionally biased region" description="Gly residues" evidence="1">
    <location>
        <begin position="50"/>
        <end position="59"/>
    </location>
</feature>
<feature type="compositionally biased region" description="Basic residues" evidence="1">
    <location>
        <begin position="1"/>
        <end position="11"/>
    </location>
</feature>
<feature type="compositionally biased region" description="Acidic residues" evidence="1">
    <location>
        <begin position="35"/>
        <end position="49"/>
    </location>
</feature>
<dbReference type="AlphaFoldDB" id="A0A1I9G6J1"/>
<protein>
    <submittedName>
        <fullName evidence="2">Bm1126, isoform a</fullName>
    </submittedName>
</protein>
<reference evidence="2" key="2">
    <citation type="submission" date="2012-12" db="EMBL/GenBank/DDBJ databases">
        <authorList>
            <consortium name="WormBase Consortium"/>
            <person name="Ghedin E."/>
            <person name="Paulini M."/>
        </authorList>
    </citation>
    <scope>NUCLEOTIDE SEQUENCE</scope>
    <source>
        <strain evidence="2">FR3</strain>
    </source>
</reference>
<evidence type="ECO:0000313" key="2">
    <source>
        <dbReference type="EMBL" id="CDQ03329.1"/>
    </source>
</evidence>
<dbReference type="EMBL" id="LN856378">
    <property type="protein sequence ID" value="CDQ03329.1"/>
    <property type="molecule type" value="Genomic_DNA"/>
</dbReference>
<name>A0A1I9G6J1_BRUMA</name>
<feature type="region of interest" description="Disordered" evidence="1">
    <location>
        <begin position="1"/>
        <end position="60"/>
    </location>
</feature>
<sequence length="82" mass="8651">MKKRFITKSKRGISVISKISKSNRDGGRGGGGIGSDDDDDDDDDSDGGDGDGNGGGGNCINGVNTQCHIDLCQMRKKEEKNF</sequence>
<proteinExistence type="predicted"/>